<feature type="region of interest" description="Disordered" evidence="1">
    <location>
        <begin position="97"/>
        <end position="127"/>
    </location>
</feature>
<dbReference type="RefSeq" id="WP_179911131.1">
    <property type="nucleotide sequence ID" value="NZ_CP058910.1"/>
</dbReference>
<feature type="compositionally biased region" description="Basic and acidic residues" evidence="1">
    <location>
        <begin position="102"/>
        <end position="112"/>
    </location>
</feature>
<keyword evidence="3" id="KW-1185">Reference proteome</keyword>
<keyword evidence="2" id="KW-0378">Hydrolase</keyword>
<evidence type="ECO:0000313" key="3">
    <source>
        <dbReference type="Proteomes" id="UP000509667"/>
    </source>
</evidence>
<dbReference type="InterPro" id="IPR052209">
    <property type="entry name" value="CbiZ"/>
</dbReference>
<dbReference type="PANTHER" id="PTHR35336:SF5">
    <property type="entry name" value="ADENOSYLCOBINAMIDE AMIDOHYDROLASE"/>
    <property type="match status" value="1"/>
</dbReference>
<sequence>MFESRVSADVLRVRRPDTRWLSTGFAGGYQRADAAYNCTVPEGFDRTDLSAYVAERRERAGFSDEGPAMLTGVELRHARRARLDGVEVVATAGISNPAHLSMDGERAAERADSGGGETGDDPPRPGTVNLVVGTTRALDEGALATLLATAVEAKTATLLAETGFTGTTSDAVVVGSDPSGEPAAFAGSATPVGRATRVCVRDAVRASLAARYGGMAGDGSGDAVPESVAAAEYGVRSSGRAAVSRVGQ</sequence>
<dbReference type="PANTHER" id="PTHR35336">
    <property type="entry name" value="ADENOSYLCOBINAMIDE AMIDOHYDROLASE"/>
    <property type="match status" value="1"/>
</dbReference>
<dbReference type="GO" id="GO:0016787">
    <property type="term" value="F:hydrolase activity"/>
    <property type="evidence" value="ECO:0007669"/>
    <property type="project" value="UniProtKB-KW"/>
</dbReference>
<evidence type="ECO:0000313" key="2">
    <source>
        <dbReference type="EMBL" id="QLH77202.1"/>
    </source>
</evidence>
<name>A0A7D5P4E7_9EURY</name>
<protein>
    <submittedName>
        <fullName evidence="2">Adenosylcobinamide amidohydrolase</fullName>
    </submittedName>
</protein>
<dbReference type="OrthoDB" id="157452at2157"/>
<dbReference type="InterPro" id="IPR002808">
    <property type="entry name" value="AdoCbi_amidolase"/>
</dbReference>
<dbReference type="EMBL" id="CP058910">
    <property type="protein sequence ID" value="QLH77202.1"/>
    <property type="molecule type" value="Genomic_DNA"/>
</dbReference>
<dbReference type="KEGG" id="hrr:HZS55_07810"/>
<dbReference type="Proteomes" id="UP000509667">
    <property type="component" value="Chromosome"/>
</dbReference>
<evidence type="ECO:0000256" key="1">
    <source>
        <dbReference type="SAM" id="MobiDB-lite"/>
    </source>
</evidence>
<dbReference type="GeneID" id="56077759"/>
<accession>A0A7D5P4E7</accession>
<organism evidence="2 3">
    <name type="scientific">Halosimplex rubrum</name>
    <dbReference type="NCBI Taxonomy" id="869889"/>
    <lineage>
        <taxon>Archaea</taxon>
        <taxon>Methanobacteriati</taxon>
        <taxon>Methanobacteriota</taxon>
        <taxon>Stenosarchaea group</taxon>
        <taxon>Halobacteria</taxon>
        <taxon>Halobacteriales</taxon>
        <taxon>Haloarculaceae</taxon>
        <taxon>Halosimplex</taxon>
    </lineage>
</organism>
<proteinExistence type="predicted"/>
<gene>
    <name evidence="2" type="ORF">HZS55_07810</name>
</gene>
<dbReference type="Pfam" id="PF01955">
    <property type="entry name" value="CbiZ"/>
    <property type="match status" value="1"/>
</dbReference>
<dbReference type="AlphaFoldDB" id="A0A7D5P4E7"/>
<reference evidence="2 3" key="1">
    <citation type="submission" date="2020-07" db="EMBL/GenBank/DDBJ databases">
        <title>Halosimplex pelagicum sp. nov. and Halosimplex rubrum sp. nov., isolated from salted brown alga Laminaria, and emended description of the genus Halosimplex.</title>
        <authorList>
            <person name="Cui H."/>
        </authorList>
    </citation>
    <scope>NUCLEOTIDE SEQUENCE [LARGE SCALE GENOMIC DNA]</scope>
    <source>
        <strain evidence="2 3">R27</strain>
    </source>
</reference>